<sequence>MPMWVPEIHDVAGPRYLAISAALARDIAAGRLRAGDRLPAQRDLAEALALDLGTITRAYAEARRTGLIDADGRRGSFVRAPVAGATQPASGAGLSAEIAPFDTGMNLPPLPADSTLGARYAASLQAILDGPAAANRLQYQPAGGAQVDRVAGARWLGLRGIPADADTVLVTSGGQNALHAIATALLKPGDAVGTGCVTYPGWLAIARRRGQRVVPLAMDEEGICPDALDRACAAEGLRALYLVPGNDNPTTATMGAERRAGIVEVARRHDIAVIEDDAYGWLSAAPTVPLAALAPERVWHVASLAKIISPALRIAYLRAPDLGHGWRLGADMHETAIMPPPLNSAIATQWLEDGSWARLVEEVRQECHARQQIVREILPPGSYRAAKDGYHLWVPLPPAMPAHAVMAALAPTGLSVVSGEGFAAGPDVAAALRVSIGGSLSREQLARALALLDTLLHHSGPRLAPLV</sequence>
<organism evidence="7 8">
    <name type="scientific">Croceibacterium xixiisoli</name>
    <dbReference type="NCBI Taxonomy" id="1476466"/>
    <lineage>
        <taxon>Bacteria</taxon>
        <taxon>Pseudomonadati</taxon>
        <taxon>Pseudomonadota</taxon>
        <taxon>Alphaproteobacteria</taxon>
        <taxon>Sphingomonadales</taxon>
        <taxon>Erythrobacteraceae</taxon>
        <taxon>Croceibacterium</taxon>
    </lineage>
</organism>
<keyword evidence="3" id="KW-0805">Transcription regulation</keyword>
<dbReference type="GO" id="GO:0003700">
    <property type="term" value="F:DNA-binding transcription factor activity"/>
    <property type="evidence" value="ECO:0007669"/>
    <property type="project" value="InterPro"/>
</dbReference>
<dbReference type="Proteomes" id="UP000469430">
    <property type="component" value="Unassembled WGS sequence"/>
</dbReference>
<dbReference type="OrthoDB" id="9804020at2"/>
<dbReference type="SMART" id="SM00345">
    <property type="entry name" value="HTH_GNTR"/>
    <property type="match status" value="1"/>
</dbReference>
<keyword evidence="7" id="KW-0032">Aminotransferase</keyword>
<dbReference type="SUPFAM" id="SSF46785">
    <property type="entry name" value="Winged helix' DNA-binding domain"/>
    <property type="match status" value="1"/>
</dbReference>
<feature type="domain" description="HTH gntR-type" evidence="6">
    <location>
        <begin position="13"/>
        <end position="81"/>
    </location>
</feature>
<dbReference type="SUPFAM" id="SSF53383">
    <property type="entry name" value="PLP-dependent transferases"/>
    <property type="match status" value="1"/>
</dbReference>
<reference evidence="7 8" key="1">
    <citation type="submission" date="2019-12" db="EMBL/GenBank/DDBJ databases">
        <title>Genomic-based taxomic classification of the family Erythrobacteraceae.</title>
        <authorList>
            <person name="Xu L."/>
        </authorList>
    </citation>
    <scope>NUCLEOTIDE SEQUENCE [LARGE SCALE GENOMIC DNA]</scope>
    <source>
        <strain evidence="7 8">S36</strain>
    </source>
</reference>
<dbReference type="InterPro" id="IPR051446">
    <property type="entry name" value="HTH_trans_reg/aminotransferase"/>
</dbReference>
<dbReference type="GO" id="GO:0008483">
    <property type="term" value="F:transaminase activity"/>
    <property type="evidence" value="ECO:0007669"/>
    <property type="project" value="UniProtKB-KW"/>
</dbReference>
<dbReference type="InterPro" id="IPR015422">
    <property type="entry name" value="PyrdxlP-dep_Trfase_small"/>
</dbReference>
<dbReference type="PROSITE" id="PS50949">
    <property type="entry name" value="HTH_GNTR"/>
    <property type="match status" value="1"/>
</dbReference>
<dbReference type="InterPro" id="IPR015424">
    <property type="entry name" value="PyrdxlP-dep_Trfase"/>
</dbReference>
<dbReference type="CDD" id="cd07377">
    <property type="entry name" value="WHTH_GntR"/>
    <property type="match status" value="1"/>
</dbReference>
<dbReference type="RefSeq" id="WP_161391308.1">
    <property type="nucleotide sequence ID" value="NZ_JBHSCP010000001.1"/>
</dbReference>
<dbReference type="InterPro" id="IPR036388">
    <property type="entry name" value="WH-like_DNA-bd_sf"/>
</dbReference>
<dbReference type="InterPro" id="IPR015421">
    <property type="entry name" value="PyrdxlP-dep_Trfase_major"/>
</dbReference>
<keyword evidence="2" id="KW-0663">Pyridoxal phosphate</keyword>
<evidence type="ECO:0000313" key="8">
    <source>
        <dbReference type="Proteomes" id="UP000469430"/>
    </source>
</evidence>
<evidence type="ECO:0000256" key="4">
    <source>
        <dbReference type="ARBA" id="ARBA00023125"/>
    </source>
</evidence>
<dbReference type="InterPro" id="IPR000524">
    <property type="entry name" value="Tscrpt_reg_HTH_GntR"/>
</dbReference>
<evidence type="ECO:0000256" key="2">
    <source>
        <dbReference type="ARBA" id="ARBA00022898"/>
    </source>
</evidence>
<keyword evidence="7" id="KW-0808">Transferase</keyword>
<dbReference type="GO" id="GO:0003677">
    <property type="term" value="F:DNA binding"/>
    <property type="evidence" value="ECO:0007669"/>
    <property type="project" value="UniProtKB-KW"/>
</dbReference>
<dbReference type="PANTHER" id="PTHR46577:SF1">
    <property type="entry name" value="HTH-TYPE TRANSCRIPTIONAL REGULATORY PROTEIN GABR"/>
    <property type="match status" value="1"/>
</dbReference>
<keyword evidence="5" id="KW-0804">Transcription</keyword>
<dbReference type="GO" id="GO:0030170">
    <property type="term" value="F:pyridoxal phosphate binding"/>
    <property type="evidence" value="ECO:0007669"/>
    <property type="project" value="InterPro"/>
</dbReference>
<evidence type="ECO:0000259" key="6">
    <source>
        <dbReference type="PROSITE" id="PS50949"/>
    </source>
</evidence>
<dbReference type="PANTHER" id="PTHR46577">
    <property type="entry name" value="HTH-TYPE TRANSCRIPTIONAL REGULATORY PROTEIN GABR"/>
    <property type="match status" value="1"/>
</dbReference>
<comment type="similarity">
    <text evidence="1">In the C-terminal section; belongs to the class-I pyridoxal-phosphate-dependent aminotransferase family.</text>
</comment>
<comment type="caution">
    <text evidence="7">The sequence shown here is derived from an EMBL/GenBank/DDBJ whole genome shotgun (WGS) entry which is preliminary data.</text>
</comment>
<keyword evidence="8" id="KW-1185">Reference proteome</keyword>
<dbReference type="Gene3D" id="3.90.1150.10">
    <property type="entry name" value="Aspartate Aminotransferase, domain 1"/>
    <property type="match status" value="1"/>
</dbReference>
<proteinExistence type="inferred from homology"/>
<protein>
    <submittedName>
        <fullName evidence="7">Aminotransferase class I/II-fold pyridoxal phosphate-dependent enzyme</fullName>
    </submittedName>
</protein>
<dbReference type="InterPro" id="IPR036390">
    <property type="entry name" value="WH_DNA-bd_sf"/>
</dbReference>
<evidence type="ECO:0000256" key="3">
    <source>
        <dbReference type="ARBA" id="ARBA00023015"/>
    </source>
</evidence>
<dbReference type="Pfam" id="PF00155">
    <property type="entry name" value="Aminotran_1_2"/>
    <property type="match status" value="1"/>
</dbReference>
<evidence type="ECO:0000256" key="5">
    <source>
        <dbReference type="ARBA" id="ARBA00023163"/>
    </source>
</evidence>
<accession>A0A6I4TWW4</accession>
<dbReference type="Gene3D" id="3.40.640.10">
    <property type="entry name" value="Type I PLP-dependent aspartate aminotransferase-like (Major domain)"/>
    <property type="match status" value="1"/>
</dbReference>
<gene>
    <name evidence="7" type="ORF">GRI97_11440</name>
</gene>
<evidence type="ECO:0000256" key="1">
    <source>
        <dbReference type="ARBA" id="ARBA00005384"/>
    </source>
</evidence>
<dbReference type="AlphaFoldDB" id="A0A6I4TWW4"/>
<keyword evidence="4" id="KW-0238">DNA-binding</keyword>
<dbReference type="EMBL" id="WTYJ01000002">
    <property type="protein sequence ID" value="MXO99601.1"/>
    <property type="molecule type" value="Genomic_DNA"/>
</dbReference>
<dbReference type="InterPro" id="IPR004839">
    <property type="entry name" value="Aminotransferase_I/II_large"/>
</dbReference>
<name>A0A6I4TWW4_9SPHN</name>
<evidence type="ECO:0000313" key="7">
    <source>
        <dbReference type="EMBL" id="MXO99601.1"/>
    </source>
</evidence>
<dbReference type="Pfam" id="PF00392">
    <property type="entry name" value="GntR"/>
    <property type="match status" value="1"/>
</dbReference>
<dbReference type="CDD" id="cd00609">
    <property type="entry name" value="AAT_like"/>
    <property type="match status" value="1"/>
</dbReference>
<dbReference type="Gene3D" id="1.10.10.10">
    <property type="entry name" value="Winged helix-like DNA-binding domain superfamily/Winged helix DNA-binding domain"/>
    <property type="match status" value="1"/>
</dbReference>